<feature type="domain" description="MsrB" evidence="9">
    <location>
        <begin position="233"/>
        <end position="355"/>
    </location>
</feature>
<evidence type="ECO:0000256" key="6">
    <source>
        <dbReference type="ARBA" id="ARBA00048782"/>
    </source>
</evidence>
<keyword evidence="1 7" id="KW-0560">Oxidoreductase</keyword>
<evidence type="ECO:0000259" key="9">
    <source>
        <dbReference type="PROSITE" id="PS51790"/>
    </source>
</evidence>
<evidence type="ECO:0000256" key="3">
    <source>
        <dbReference type="ARBA" id="ARBA00024679"/>
    </source>
</evidence>
<comment type="similarity">
    <text evidence="7">Belongs to the MsrA Met sulfoxide reductase family.</text>
</comment>
<organism evidence="10 11">
    <name type="scientific">Sediminispirochaeta smaragdinae (strain DSM 11293 / JCM 15392 / SEBR 4228)</name>
    <name type="common">Spirochaeta smaragdinae</name>
    <dbReference type="NCBI Taxonomy" id="573413"/>
    <lineage>
        <taxon>Bacteria</taxon>
        <taxon>Pseudomonadati</taxon>
        <taxon>Spirochaetota</taxon>
        <taxon>Spirochaetia</taxon>
        <taxon>Spirochaetales</taxon>
        <taxon>Spirochaetaceae</taxon>
        <taxon>Sediminispirochaeta</taxon>
    </lineage>
</organism>
<dbReference type="eggNOG" id="COG0229">
    <property type="taxonomic scope" value="Bacteria"/>
</dbReference>
<dbReference type="GO" id="GO:0033744">
    <property type="term" value="F:L-methionine:thioredoxin-disulfide S-oxidoreductase activity"/>
    <property type="evidence" value="ECO:0007669"/>
    <property type="project" value="RHEA"/>
</dbReference>
<comment type="catalytic activity">
    <reaction evidence="6 7">
        <text>[thioredoxin]-disulfide + L-methionine + H2O = L-methionine (S)-S-oxide + [thioredoxin]-dithiol</text>
        <dbReference type="Rhea" id="RHEA:19993"/>
        <dbReference type="Rhea" id="RHEA-COMP:10698"/>
        <dbReference type="Rhea" id="RHEA-COMP:10700"/>
        <dbReference type="ChEBI" id="CHEBI:15377"/>
        <dbReference type="ChEBI" id="CHEBI:29950"/>
        <dbReference type="ChEBI" id="CHEBI:50058"/>
        <dbReference type="ChEBI" id="CHEBI:57844"/>
        <dbReference type="ChEBI" id="CHEBI:58772"/>
        <dbReference type="EC" id="1.8.4.11"/>
    </reaction>
</comment>
<dbReference type="KEGG" id="ssm:Spirs_2701"/>
<dbReference type="Pfam" id="PF01625">
    <property type="entry name" value="PMSR"/>
    <property type="match status" value="1"/>
</dbReference>
<dbReference type="InterPro" id="IPR036509">
    <property type="entry name" value="Met_Sox_Rdtase_MsrA_sf"/>
</dbReference>
<comment type="catalytic activity">
    <reaction evidence="4 7">
        <text>L-methionyl-[protein] + [thioredoxin]-disulfide + H2O = L-methionyl-(S)-S-oxide-[protein] + [thioredoxin]-dithiol</text>
        <dbReference type="Rhea" id="RHEA:14217"/>
        <dbReference type="Rhea" id="RHEA-COMP:10698"/>
        <dbReference type="Rhea" id="RHEA-COMP:10700"/>
        <dbReference type="Rhea" id="RHEA-COMP:12313"/>
        <dbReference type="Rhea" id="RHEA-COMP:12315"/>
        <dbReference type="ChEBI" id="CHEBI:15377"/>
        <dbReference type="ChEBI" id="CHEBI:16044"/>
        <dbReference type="ChEBI" id="CHEBI:29950"/>
        <dbReference type="ChEBI" id="CHEBI:44120"/>
        <dbReference type="ChEBI" id="CHEBI:50058"/>
        <dbReference type="EC" id="1.8.4.11"/>
    </reaction>
</comment>
<accession>E1R8Q1</accession>
<dbReference type="GO" id="GO:0008113">
    <property type="term" value="F:peptide-methionine (S)-S-oxide reductase activity"/>
    <property type="evidence" value="ECO:0007669"/>
    <property type="project" value="UniProtKB-UniRule"/>
</dbReference>
<dbReference type="PANTHER" id="PTHR43774">
    <property type="entry name" value="PEPTIDE METHIONINE SULFOXIDE REDUCTASE"/>
    <property type="match status" value="1"/>
</dbReference>
<evidence type="ECO:0000256" key="2">
    <source>
        <dbReference type="ARBA" id="ARBA00023268"/>
    </source>
</evidence>
<keyword evidence="11" id="KW-1185">Reference proteome</keyword>
<dbReference type="EMBL" id="CP002116">
    <property type="protein sequence ID" value="ADK81808.1"/>
    <property type="molecule type" value="Genomic_DNA"/>
</dbReference>
<dbReference type="Gene3D" id="3.30.1060.10">
    <property type="entry name" value="Peptide methionine sulphoxide reductase MsrA"/>
    <property type="match status" value="1"/>
</dbReference>
<dbReference type="GO" id="GO:0033743">
    <property type="term" value="F:peptide-methionine (R)-S-oxide reductase activity"/>
    <property type="evidence" value="ECO:0007669"/>
    <property type="project" value="UniProtKB-EC"/>
</dbReference>
<evidence type="ECO:0000256" key="4">
    <source>
        <dbReference type="ARBA" id="ARBA00047806"/>
    </source>
</evidence>
<dbReference type="HAMAP" id="MF_01401">
    <property type="entry name" value="MsrA"/>
    <property type="match status" value="1"/>
</dbReference>
<name>E1R8Q1_SEDSS</name>
<protein>
    <recommendedName>
        <fullName evidence="7">Peptide methionine sulfoxide reductase MsrA</fullName>
        <shortName evidence="7">Protein-methionine-S-oxide reductase</shortName>
        <ecNumber evidence="7">1.8.4.11</ecNumber>
    </recommendedName>
    <alternativeName>
        <fullName evidence="7">Peptide-methionine (S)-S-oxide reductase</fullName>
        <shortName evidence="7">Peptide Met(O) reductase</shortName>
    </alternativeName>
</protein>
<keyword evidence="2" id="KW-0511">Multifunctional enzyme</keyword>
<dbReference type="Gene3D" id="2.170.150.20">
    <property type="entry name" value="Peptide methionine sulfoxide reductase"/>
    <property type="match status" value="1"/>
</dbReference>
<evidence type="ECO:0000313" key="10">
    <source>
        <dbReference type="EMBL" id="ADK81808.1"/>
    </source>
</evidence>
<dbReference type="SUPFAM" id="SSF55068">
    <property type="entry name" value="Peptide methionine sulfoxide reductase"/>
    <property type="match status" value="1"/>
</dbReference>
<dbReference type="Proteomes" id="UP000002318">
    <property type="component" value="Chromosome"/>
</dbReference>
<dbReference type="Pfam" id="PF01641">
    <property type="entry name" value="SelR"/>
    <property type="match status" value="1"/>
</dbReference>
<feature type="chain" id="PRO_5003150520" description="Peptide methionine sulfoxide reductase MsrA" evidence="8">
    <location>
        <begin position="20"/>
        <end position="374"/>
    </location>
</feature>
<sequence>MKGASFLLIALLLPWNLHASGEVEQRLPEMLFSETHLQALEAYDSAVFAGGCFWCLEKPFEELVGVAEAVSGYSGGDEKDPRYQDVASGRTGHRESVTVYYNSEVITYRQLLDVFWRNIDPTDGGGQFADRGSQYAPAIFVGTRGEREAAEASKKQLEASGTFSRPILVEILDRRPFYPAEEYHQDYYKKNREAYDRYYTGSGRGPFVDSLWNKAETSGGLATKEGRWGNFDKQERLSSLTDFEYRLTQEGETEPAFANEFWDNKEEGIYVDIVSGEPLFSSTDAFSSGTGWPSFIRPIDPDHIRYLQDTSGTMQRIEVRSRYADSHLGHVFTDGPDPTGLRFCINSAALRFIPRTEMKEAGYEEYLLLFDGYR</sequence>
<gene>
    <name evidence="7" type="primary">msrA</name>
    <name evidence="10" type="ordered locus">Spirs_2701</name>
</gene>
<dbReference type="InterPro" id="IPR011057">
    <property type="entry name" value="Mss4-like_sf"/>
</dbReference>
<reference evidence="10 11" key="1">
    <citation type="journal article" date="2010" name="Stand. Genomic Sci.">
        <title>Complete genome sequence of Spirochaeta smaragdinae type strain (SEBR 4228).</title>
        <authorList>
            <person name="Mavromatis K."/>
            <person name="Yasawong M."/>
            <person name="Chertkov O."/>
            <person name="Lapidus A."/>
            <person name="Lucas S."/>
            <person name="Nolan M."/>
            <person name="Del Rio T.G."/>
            <person name="Tice H."/>
            <person name="Cheng J.F."/>
            <person name="Pitluck S."/>
            <person name="Liolios K."/>
            <person name="Ivanova N."/>
            <person name="Tapia R."/>
            <person name="Han C."/>
            <person name="Bruce D."/>
            <person name="Goodwin L."/>
            <person name="Pati A."/>
            <person name="Chen A."/>
            <person name="Palaniappan K."/>
            <person name="Land M."/>
            <person name="Hauser L."/>
            <person name="Chang Y.J."/>
            <person name="Jeffries C.D."/>
            <person name="Detter J.C."/>
            <person name="Rohde M."/>
            <person name="Brambilla E."/>
            <person name="Spring S."/>
            <person name="Goker M."/>
            <person name="Sikorski J."/>
            <person name="Woyke T."/>
            <person name="Bristow J."/>
            <person name="Eisen J.A."/>
            <person name="Markowitz V."/>
            <person name="Hugenholtz P."/>
            <person name="Klenk H.P."/>
            <person name="Kyrpides N.C."/>
        </authorList>
    </citation>
    <scope>NUCLEOTIDE SEQUENCE [LARGE SCALE GENOMIC DNA]</scope>
    <source>
        <strain evidence="11">DSM 11293 / JCM 15392 / SEBR 4228</strain>
    </source>
</reference>
<keyword evidence="8" id="KW-0732">Signal</keyword>
<dbReference type="FunFam" id="2.170.150.20:FF:000003">
    <property type="entry name" value="Peptide methionine sulfoxide reductase MsrB"/>
    <property type="match status" value="1"/>
</dbReference>
<comment type="catalytic activity">
    <reaction evidence="5">
        <text>L-methionyl-[protein] + [thioredoxin]-disulfide + H2O = L-methionyl-(R)-S-oxide-[protein] + [thioredoxin]-dithiol</text>
        <dbReference type="Rhea" id="RHEA:24164"/>
        <dbReference type="Rhea" id="RHEA-COMP:10698"/>
        <dbReference type="Rhea" id="RHEA-COMP:10700"/>
        <dbReference type="Rhea" id="RHEA-COMP:12313"/>
        <dbReference type="Rhea" id="RHEA-COMP:12314"/>
        <dbReference type="ChEBI" id="CHEBI:15377"/>
        <dbReference type="ChEBI" id="CHEBI:16044"/>
        <dbReference type="ChEBI" id="CHEBI:29950"/>
        <dbReference type="ChEBI" id="CHEBI:45764"/>
        <dbReference type="ChEBI" id="CHEBI:50058"/>
        <dbReference type="EC" id="1.8.4.12"/>
    </reaction>
</comment>
<feature type="signal peptide" evidence="8">
    <location>
        <begin position="1"/>
        <end position="19"/>
    </location>
</feature>
<evidence type="ECO:0000256" key="5">
    <source>
        <dbReference type="ARBA" id="ARBA00048488"/>
    </source>
</evidence>
<dbReference type="NCBIfam" id="TIGR00401">
    <property type="entry name" value="msrA"/>
    <property type="match status" value="1"/>
</dbReference>
<dbReference type="AlphaFoldDB" id="E1R8Q1"/>
<evidence type="ECO:0000256" key="8">
    <source>
        <dbReference type="SAM" id="SignalP"/>
    </source>
</evidence>
<evidence type="ECO:0000313" key="11">
    <source>
        <dbReference type="Proteomes" id="UP000002318"/>
    </source>
</evidence>
<dbReference type="EC" id="1.8.4.11" evidence="7"/>
<dbReference type="SUPFAM" id="SSF51316">
    <property type="entry name" value="Mss4-like"/>
    <property type="match status" value="1"/>
</dbReference>
<dbReference type="InterPro" id="IPR002579">
    <property type="entry name" value="Met_Sox_Rdtase_MsrB_dom"/>
</dbReference>
<dbReference type="HOGENOM" id="CLU_031040_0_1_12"/>
<dbReference type="NCBIfam" id="TIGR00357">
    <property type="entry name" value="peptide-methionine (R)-S-oxide reductase MsrB"/>
    <property type="match status" value="1"/>
</dbReference>
<feature type="active site" evidence="7">
    <location>
        <position position="52"/>
    </location>
</feature>
<dbReference type="InterPro" id="IPR002569">
    <property type="entry name" value="Met_Sox_Rdtase_MsrA_dom"/>
</dbReference>
<dbReference type="PANTHER" id="PTHR43774:SF1">
    <property type="entry name" value="PEPTIDE METHIONINE SULFOXIDE REDUCTASE MSRA 2"/>
    <property type="match status" value="1"/>
</dbReference>
<dbReference type="STRING" id="573413.Spirs_2701"/>
<comment type="function">
    <text evidence="3 7">Has an important function as a repair enzyme for proteins that have been inactivated by oxidation. Catalyzes the reversible oxidation-reduction of methionine sulfoxide in proteins to methionine.</text>
</comment>
<evidence type="ECO:0000256" key="1">
    <source>
        <dbReference type="ARBA" id="ARBA00023002"/>
    </source>
</evidence>
<proteinExistence type="inferred from homology"/>
<dbReference type="PROSITE" id="PS51790">
    <property type="entry name" value="MSRB"/>
    <property type="match status" value="1"/>
</dbReference>
<evidence type="ECO:0000256" key="7">
    <source>
        <dbReference type="HAMAP-Rule" id="MF_01401"/>
    </source>
</evidence>
<dbReference type="eggNOG" id="COG0225">
    <property type="taxonomic scope" value="Bacteria"/>
</dbReference>